<sequence length="78" mass="9190">MVMCQHWVILQLCIFTETYETDNFRHRNRRFIVLTRLNPASPTCTRHRPPRRSLWLASPAPHATLLPRPDLSTYGMLS</sequence>
<dbReference type="AlphaFoldDB" id="A0A8J2WDJ7"/>
<evidence type="ECO:0000313" key="2">
    <source>
        <dbReference type="EMBL" id="CAG9585358.1"/>
    </source>
</evidence>
<protein>
    <submittedName>
        <fullName evidence="2">(African queen) hypothetical protein</fullName>
    </submittedName>
</protein>
<feature type="signal peptide" evidence="1">
    <location>
        <begin position="1"/>
        <end position="18"/>
    </location>
</feature>
<keyword evidence="1" id="KW-0732">Signal</keyword>
<keyword evidence="3" id="KW-1185">Reference proteome</keyword>
<comment type="caution">
    <text evidence="2">The sequence shown here is derived from an EMBL/GenBank/DDBJ whole genome shotgun (WGS) entry which is preliminary data.</text>
</comment>
<feature type="chain" id="PRO_5035298494" evidence="1">
    <location>
        <begin position="19"/>
        <end position="78"/>
    </location>
</feature>
<dbReference type="Proteomes" id="UP000789524">
    <property type="component" value="Unassembled WGS sequence"/>
</dbReference>
<name>A0A8J2WDJ7_9NEOP</name>
<dbReference type="EMBL" id="CAKASE010000083">
    <property type="protein sequence ID" value="CAG9585358.1"/>
    <property type="molecule type" value="Genomic_DNA"/>
</dbReference>
<proteinExistence type="predicted"/>
<organism evidence="2 3">
    <name type="scientific">Danaus chrysippus</name>
    <name type="common">African queen</name>
    <dbReference type="NCBI Taxonomy" id="151541"/>
    <lineage>
        <taxon>Eukaryota</taxon>
        <taxon>Metazoa</taxon>
        <taxon>Ecdysozoa</taxon>
        <taxon>Arthropoda</taxon>
        <taxon>Hexapoda</taxon>
        <taxon>Insecta</taxon>
        <taxon>Pterygota</taxon>
        <taxon>Neoptera</taxon>
        <taxon>Endopterygota</taxon>
        <taxon>Lepidoptera</taxon>
        <taxon>Glossata</taxon>
        <taxon>Ditrysia</taxon>
        <taxon>Papilionoidea</taxon>
        <taxon>Nymphalidae</taxon>
        <taxon>Danainae</taxon>
        <taxon>Danaini</taxon>
        <taxon>Danaina</taxon>
        <taxon>Danaus</taxon>
        <taxon>Anosia</taxon>
    </lineage>
</organism>
<accession>A0A8J2WDJ7</accession>
<gene>
    <name evidence="2" type="ORF">DCHRY22_LOCUS15788</name>
</gene>
<evidence type="ECO:0000256" key="1">
    <source>
        <dbReference type="SAM" id="SignalP"/>
    </source>
</evidence>
<evidence type="ECO:0000313" key="3">
    <source>
        <dbReference type="Proteomes" id="UP000789524"/>
    </source>
</evidence>
<reference evidence="2" key="1">
    <citation type="submission" date="2021-09" db="EMBL/GenBank/DDBJ databases">
        <authorList>
            <person name="Martin H S."/>
        </authorList>
    </citation>
    <scope>NUCLEOTIDE SEQUENCE</scope>
</reference>